<organism evidence="3 4">
    <name type="scientific">Erythrobacter ramosus</name>
    <dbReference type="NCBI Taxonomy" id="35811"/>
    <lineage>
        <taxon>Bacteria</taxon>
        <taxon>Pseudomonadati</taxon>
        <taxon>Pseudomonadota</taxon>
        <taxon>Alphaproteobacteria</taxon>
        <taxon>Sphingomonadales</taxon>
        <taxon>Erythrobacteraceae</taxon>
        <taxon>Erythrobacter/Porphyrobacter group</taxon>
        <taxon>Erythrobacter</taxon>
    </lineage>
</organism>
<dbReference type="AlphaFoldDB" id="A0A6I4UPV7"/>
<evidence type="ECO:0000313" key="5">
    <source>
        <dbReference type="Proteomes" id="UP000548685"/>
    </source>
</evidence>
<keyword evidence="1" id="KW-0472">Membrane</keyword>
<proteinExistence type="predicted"/>
<keyword evidence="5" id="KW-1185">Reference proteome</keyword>
<gene>
    <name evidence="2" type="ORF">FHS52_001365</name>
    <name evidence="3" type="ORF">GRI59_12845</name>
</gene>
<evidence type="ECO:0008006" key="6">
    <source>
        <dbReference type="Google" id="ProtNLM"/>
    </source>
</evidence>
<sequence length="203" mass="22000">MNANARPWIGLVFKCCAALALIIAFVFFMRMQEDQSFIDRYRAEGTVSRAVVIGMERDTLATTTRKGRSRTTDIQVLTVRFNPKSGLKYADYTGQADIPSAPPATGNPMTDSEFSEVIWVSNAAFETTKVGDSFVVVDTPYSGDGPELIEGIRDFDPASYYPGIVMSLAAMLVFAVIGWRISRASALRGAAQVMPLPVPGASA</sequence>
<reference evidence="2 5" key="2">
    <citation type="submission" date="2020-08" db="EMBL/GenBank/DDBJ databases">
        <title>Genomic Encyclopedia of Type Strains, Phase IV (KMG-IV): sequencing the most valuable type-strain genomes for metagenomic binning, comparative biology and taxonomic classification.</title>
        <authorList>
            <person name="Goeker M."/>
        </authorList>
    </citation>
    <scope>NUCLEOTIDE SEQUENCE [LARGE SCALE GENOMIC DNA]</scope>
    <source>
        <strain evidence="2 5">DSM 8510</strain>
    </source>
</reference>
<evidence type="ECO:0000256" key="1">
    <source>
        <dbReference type="SAM" id="Phobius"/>
    </source>
</evidence>
<name>A0A6I4UPV7_9SPHN</name>
<dbReference type="Proteomes" id="UP000548685">
    <property type="component" value="Unassembled WGS sequence"/>
</dbReference>
<keyword evidence="1" id="KW-0812">Transmembrane</keyword>
<dbReference type="OrthoDB" id="7432843at2"/>
<evidence type="ECO:0000313" key="4">
    <source>
        <dbReference type="Proteomes" id="UP000430021"/>
    </source>
</evidence>
<evidence type="ECO:0000313" key="3">
    <source>
        <dbReference type="EMBL" id="MXP39493.1"/>
    </source>
</evidence>
<dbReference type="EMBL" id="JACICE010000002">
    <property type="protein sequence ID" value="MBB3775396.1"/>
    <property type="molecule type" value="Genomic_DNA"/>
</dbReference>
<dbReference type="RefSeq" id="WP_160761522.1">
    <property type="nucleotide sequence ID" value="NZ_BAAADZ010000010.1"/>
</dbReference>
<keyword evidence="1" id="KW-1133">Transmembrane helix</keyword>
<feature type="transmembrane region" description="Helical" evidence="1">
    <location>
        <begin position="160"/>
        <end position="179"/>
    </location>
</feature>
<reference evidence="3 4" key="1">
    <citation type="submission" date="2019-12" db="EMBL/GenBank/DDBJ databases">
        <title>Genomic-based taxomic classification of the family Erythrobacteraceae.</title>
        <authorList>
            <person name="Xu L."/>
        </authorList>
    </citation>
    <scope>NUCLEOTIDE SEQUENCE [LARGE SCALE GENOMIC DNA]</scope>
    <source>
        <strain evidence="3 4">JCM 10282</strain>
    </source>
</reference>
<dbReference type="Proteomes" id="UP000430021">
    <property type="component" value="Unassembled WGS sequence"/>
</dbReference>
<comment type="caution">
    <text evidence="3">The sequence shown here is derived from an EMBL/GenBank/DDBJ whole genome shotgun (WGS) entry which is preliminary data.</text>
</comment>
<feature type="transmembrane region" description="Helical" evidence="1">
    <location>
        <begin position="7"/>
        <end position="29"/>
    </location>
</feature>
<evidence type="ECO:0000313" key="2">
    <source>
        <dbReference type="EMBL" id="MBB3775396.1"/>
    </source>
</evidence>
<protein>
    <recommendedName>
        <fullName evidence="6">DUF3592 domain-containing protein</fullName>
    </recommendedName>
</protein>
<dbReference type="EMBL" id="WTYB01000002">
    <property type="protein sequence ID" value="MXP39493.1"/>
    <property type="molecule type" value="Genomic_DNA"/>
</dbReference>
<accession>A0A6I4UPV7</accession>